<dbReference type="InterPro" id="IPR029052">
    <property type="entry name" value="Metallo-depent_PP-like"/>
</dbReference>
<dbReference type="PANTHER" id="PTHR42850:SF2">
    <property type="entry name" value="BLL5683 PROTEIN"/>
    <property type="match status" value="1"/>
</dbReference>
<feature type="domain" description="Calcineurin-like phosphoesterase" evidence="3">
    <location>
        <begin position="1"/>
        <end position="202"/>
    </location>
</feature>
<evidence type="ECO:0000256" key="1">
    <source>
        <dbReference type="ARBA" id="ARBA00008950"/>
    </source>
</evidence>
<accession>A0A934KDQ0</accession>
<dbReference type="EMBL" id="JAEKNR010000196">
    <property type="protein sequence ID" value="MBJ7600255.1"/>
    <property type="molecule type" value="Genomic_DNA"/>
</dbReference>
<feature type="region of interest" description="Disordered" evidence="2">
    <location>
        <begin position="174"/>
        <end position="197"/>
    </location>
</feature>
<dbReference type="InterPro" id="IPR024654">
    <property type="entry name" value="Calcineurin-like_PHP_lpxH"/>
</dbReference>
<dbReference type="RefSeq" id="WP_338204014.1">
    <property type="nucleotide sequence ID" value="NZ_JAEKNR010000196.1"/>
</dbReference>
<comment type="caution">
    <text evidence="4">The sequence shown here is derived from an EMBL/GenBank/DDBJ whole genome shotgun (WGS) entry which is preliminary data.</text>
</comment>
<dbReference type="PIRSF" id="PIRSF000883">
    <property type="entry name" value="Pesterase_MJ0912"/>
    <property type="match status" value="1"/>
</dbReference>
<dbReference type="Proteomes" id="UP000612893">
    <property type="component" value="Unassembled WGS sequence"/>
</dbReference>
<comment type="similarity">
    <text evidence="1">Belongs to the metallophosphoesterase superfamily. YfcE family.</text>
</comment>
<keyword evidence="5" id="KW-1185">Reference proteome</keyword>
<evidence type="ECO:0000259" key="3">
    <source>
        <dbReference type="Pfam" id="PF12850"/>
    </source>
</evidence>
<evidence type="ECO:0000313" key="4">
    <source>
        <dbReference type="EMBL" id="MBJ7600255.1"/>
    </source>
</evidence>
<name>A0A934KDQ0_9BACT</name>
<gene>
    <name evidence="4" type="ORF">JF922_19550</name>
</gene>
<dbReference type="Gene3D" id="3.60.21.10">
    <property type="match status" value="1"/>
</dbReference>
<protein>
    <submittedName>
        <fullName evidence="4">Metallophosphoesterase family protein</fullName>
    </submittedName>
</protein>
<dbReference type="AlphaFoldDB" id="A0A934KDQ0"/>
<dbReference type="GO" id="GO:0016791">
    <property type="term" value="F:phosphatase activity"/>
    <property type="evidence" value="ECO:0007669"/>
    <property type="project" value="TreeGrafter"/>
</dbReference>
<dbReference type="InterPro" id="IPR050126">
    <property type="entry name" value="Ap4A_hydrolase"/>
</dbReference>
<dbReference type="InterPro" id="IPR011152">
    <property type="entry name" value="Pesterase_MJ0912"/>
</dbReference>
<dbReference type="Pfam" id="PF12850">
    <property type="entry name" value="Metallophos_2"/>
    <property type="match status" value="1"/>
</dbReference>
<organism evidence="4 5">
    <name type="scientific">Candidatus Nephthysia bennettiae</name>
    <dbReference type="NCBI Taxonomy" id="3127016"/>
    <lineage>
        <taxon>Bacteria</taxon>
        <taxon>Bacillati</taxon>
        <taxon>Candidatus Dormiibacterota</taxon>
        <taxon>Candidatus Dormibacteria</taxon>
        <taxon>Candidatus Dormibacterales</taxon>
        <taxon>Candidatus Dormibacteraceae</taxon>
        <taxon>Candidatus Nephthysia</taxon>
    </lineage>
</organism>
<sequence>MRIALLSDIHANWTALEAVLEDLGGQGEVAEVICLGDVVGYGPDPARCLEHVRGSGWLTLVGNHDRACTDPTVLGWFNADAAAAIHWSIEQLDADQLDWLRGLPERAERAGLQLLHGSPRDPVYEYILDAQTAEDNLRIIGDSVCFHGHTHVPGVFHVEHGEITHDYQHGSLKADGPALVNPGSVGQPRDGDPDASYGIWDSEASRFEFRRVPYDRERVKRAIIDNQLPPRLAFRLDFGR</sequence>
<proteinExistence type="inferred from homology"/>
<reference evidence="4" key="1">
    <citation type="submission" date="2020-10" db="EMBL/GenBank/DDBJ databases">
        <title>Ca. Dormibacterota MAGs.</title>
        <authorList>
            <person name="Montgomery K."/>
        </authorList>
    </citation>
    <scope>NUCLEOTIDE SEQUENCE [LARGE SCALE GENOMIC DNA]</scope>
    <source>
        <strain evidence="4">SC8812_S17_10</strain>
    </source>
</reference>
<dbReference type="PANTHER" id="PTHR42850">
    <property type="entry name" value="METALLOPHOSPHOESTERASE"/>
    <property type="match status" value="1"/>
</dbReference>
<dbReference type="SUPFAM" id="SSF56300">
    <property type="entry name" value="Metallo-dependent phosphatases"/>
    <property type="match status" value="1"/>
</dbReference>
<evidence type="ECO:0000256" key="2">
    <source>
        <dbReference type="SAM" id="MobiDB-lite"/>
    </source>
</evidence>
<evidence type="ECO:0000313" key="5">
    <source>
        <dbReference type="Proteomes" id="UP000612893"/>
    </source>
</evidence>
<dbReference type="GO" id="GO:0005737">
    <property type="term" value="C:cytoplasm"/>
    <property type="evidence" value="ECO:0007669"/>
    <property type="project" value="TreeGrafter"/>
</dbReference>